<proteinExistence type="inferred from homology"/>
<accession>A0ABD1XYB0</accession>
<evidence type="ECO:0000313" key="8">
    <source>
        <dbReference type="Proteomes" id="UP001605036"/>
    </source>
</evidence>
<comment type="similarity">
    <text evidence="2">Belongs to the Cold-regulated 413 protein family.</text>
</comment>
<dbReference type="GO" id="GO:0016020">
    <property type="term" value="C:membrane"/>
    <property type="evidence" value="ECO:0007669"/>
    <property type="project" value="UniProtKB-SubCell"/>
</dbReference>
<dbReference type="PANTHER" id="PTHR33596">
    <property type="entry name" value="COLD-REGULATED 413 PLASMA MEMBRANE PROTEIN 2"/>
    <property type="match status" value="1"/>
</dbReference>
<keyword evidence="8" id="KW-1185">Reference proteome</keyword>
<keyword evidence="3 6" id="KW-0812">Transmembrane</keyword>
<evidence type="ECO:0000256" key="5">
    <source>
        <dbReference type="ARBA" id="ARBA00023136"/>
    </source>
</evidence>
<comment type="subcellular location">
    <subcellularLocation>
        <location evidence="1">Membrane</location>
        <topology evidence="1">Multi-pass membrane protein</topology>
    </subcellularLocation>
</comment>
<organism evidence="7 8">
    <name type="scientific">Riccia fluitans</name>
    <dbReference type="NCBI Taxonomy" id="41844"/>
    <lineage>
        <taxon>Eukaryota</taxon>
        <taxon>Viridiplantae</taxon>
        <taxon>Streptophyta</taxon>
        <taxon>Embryophyta</taxon>
        <taxon>Marchantiophyta</taxon>
        <taxon>Marchantiopsida</taxon>
        <taxon>Marchantiidae</taxon>
        <taxon>Marchantiales</taxon>
        <taxon>Ricciaceae</taxon>
        <taxon>Riccia</taxon>
    </lineage>
</organism>
<gene>
    <name evidence="7" type="ORF">R1flu_025315</name>
</gene>
<name>A0ABD1XYB0_9MARC</name>
<keyword evidence="4 6" id="KW-1133">Transmembrane helix</keyword>
<sequence>MVGSRNLLDLSEMDGSISSDLQTIMAASASLGSHIYTNVGDAFANGNLLTWLAFAAATFLFIMDRTNWRTNILTALLVPYIGLNLPSTLLKILRGDIGLWLAFIAVVMRLFFPEHISGNVKEHLELPACLILLVVTAPDMLLKVRFTWIGETISLLIGCYLLYDHINAAGGFRQAFAARGAPISIGILLLFVAPIFQIILPIIL</sequence>
<dbReference type="Pfam" id="PF05562">
    <property type="entry name" value="WCOR413"/>
    <property type="match status" value="1"/>
</dbReference>
<evidence type="ECO:0000256" key="1">
    <source>
        <dbReference type="ARBA" id="ARBA00004141"/>
    </source>
</evidence>
<feature type="transmembrane region" description="Helical" evidence="6">
    <location>
        <begin position="70"/>
        <end position="86"/>
    </location>
</feature>
<dbReference type="Proteomes" id="UP001605036">
    <property type="component" value="Unassembled WGS sequence"/>
</dbReference>
<evidence type="ECO:0000313" key="7">
    <source>
        <dbReference type="EMBL" id="KAL2613623.1"/>
    </source>
</evidence>
<feature type="transmembrane region" description="Helical" evidence="6">
    <location>
        <begin position="146"/>
        <end position="163"/>
    </location>
</feature>
<keyword evidence="5 6" id="KW-0472">Membrane</keyword>
<evidence type="ECO:0000256" key="3">
    <source>
        <dbReference type="ARBA" id="ARBA00022692"/>
    </source>
</evidence>
<feature type="transmembrane region" description="Helical" evidence="6">
    <location>
        <begin position="183"/>
        <end position="203"/>
    </location>
</feature>
<evidence type="ECO:0000256" key="6">
    <source>
        <dbReference type="SAM" id="Phobius"/>
    </source>
</evidence>
<dbReference type="AlphaFoldDB" id="A0ABD1XYB0"/>
<evidence type="ECO:0000256" key="4">
    <source>
        <dbReference type="ARBA" id="ARBA00022989"/>
    </source>
</evidence>
<dbReference type="InterPro" id="IPR008892">
    <property type="entry name" value="COR413"/>
</dbReference>
<dbReference type="PANTHER" id="PTHR33596:SF23">
    <property type="entry name" value="COLD-REGULATED 413 PLASMA MEMBRANE PROTEIN 2"/>
    <property type="match status" value="1"/>
</dbReference>
<comment type="caution">
    <text evidence="7">The sequence shown here is derived from an EMBL/GenBank/DDBJ whole genome shotgun (WGS) entry which is preliminary data.</text>
</comment>
<evidence type="ECO:0000256" key="2">
    <source>
        <dbReference type="ARBA" id="ARBA00005852"/>
    </source>
</evidence>
<reference evidence="7 8" key="1">
    <citation type="submission" date="2024-09" db="EMBL/GenBank/DDBJ databases">
        <title>Chromosome-scale assembly of Riccia fluitans.</title>
        <authorList>
            <person name="Paukszto L."/>
            <person name="Sawicki J."/>
            <person name="Karawczyk K."/>
            <person name="Piernik-Szablinska J."/>
            <person name="Szczecinska M."/>
            <person name="Mazdziarz M."/>
        </authorList>
    </citation>
    <scope>NUCLEOTIDE SEQUENCE [LARGE SCALE GENOMIC DNA]</scope>
    <source>
        <strain evidence="7">Rf_01</strain>
        <tissue evidence="7">Aerial parts of the thallus</tissue>
    </source>
</reference>
<feature type="transmembrane region" description="Helical" evidence="6">
    <location>
        <begin position="92"/>
        <end position="112"/>
    </location>
</feature>
<dbReference type="EMBL" id="JBHFFA010000007">
    <property type="protein sequence ID" value="KAL2613623.1"/>
    <property type="molecule type" value="Genomic_DNA"/>
</dbReference>
<feature type="transmembrane region" description="Helical" evidence="6">
    <location>
        <begin position="42"/>
        <end position="63"/>
    </location>
</feature>
<protein>
    <submittedName>
        <fullName evidence="7">Uncharacterized protein</fullName>
    </submittedName>
</protein>